<proteinExistence type="predicted"/>
<dbReference type="RefSeq" id="WP_129890323.1">
    <property type="nucleotide sequence ID" value="NZ_CP035758.1"/>
</dbReference>
<gene>
    <name evidence="1" type="ORF">EPA93_26105</name>
</gene>
<keyword evidence="2" id="KW-1185">Reference proteome</keyword>
<dbReference type="EMBL" id="CP035758">
    <property type="protein sequence ID" value="QBD79270.1"/>
    <property type="molecule type" value="Genomic_DNA"/>
</dbReference>
<evidence type="ECO:0000313" key="1">
    <source>
        <dbReference type="EMBL" id="QBD79270.1"/>
    </source>
</evidence>
<reference evidence="1 2" key="1">
    <citation type="submission" date="2019-01" db="EMBL/GenBank/DDBJ databases">
        <title>Ktedonosporobacter rubrisoli SCAWS-G2.</title>
        <authorList>
            <person name="Huang Y."/>
            <person name="Yan B."/>
        </authorList>
    </citation>
    <scope>NUCLEOTIDE SEQUENCE [LARGE SCALE GENOMIC DNA]</scope>
    <source>
        <strain evidence="1 2">SCAWS-G2</strain>
    </source>
</reference>
<evidence type="ECO:0000313" key="2">
    <source>
        <dbReference type="Proteomes" id="UP000290365"/>
    </source>
</evidence>
<name>A0A4P6JVB2_KTERU</name>
<dbReference type="AlphaFoldDB" id="A0A4P6JVB2"/>
<dbReference type="Proteomes" id="UP000290365">
    <property type="component" value="Chromosome"/>
</dbReference>
<accession>A0A4P6JVB2</accession>
<protein>
    <submittedName>
        <fullName evidence="1">Uncharacterized protein</fullName>
    </submittedName>
</protein>
<dbReference type="KEGG" id="kbs:EPA93_26105"/>
<organism evidence="1 2">
    <name type="scientific">Ktedonosporobacter rubrisoli</name>
    <dbReference type="NCBI Taxonomy" id="2509675"/>
    <lineage>
        <taxon>Bacteria</taxon>
        <taxon>Bacillati</taxon>
        <taxon>Chloroflexota</taxon>
        <taxon>Ktedonobacteria</taxon>
        <taxon>Ktedonobacterales</taxon>
        <taxon>Ktedonosporobacteraceae</taxon>
        <taxon>Ktedonosporobacter</taxon>
    </lineage>
</organism>
<sequence>MAQMVEAAKVVGAFLLWQRSDIAPGVLVGRRTQWRSARLLLGNQETSGLIEEIEMGRIDEWFSQGRQAMIDSQGSKRYSAALWMRIVGGSQA</sequence>